<keyword evidence="1" id="KW-0689">Ribosomal protein</keyword>
<accession>A0ACC6TLH1</accession>
<sequence>MPRPALRSRSLRKISVKLPSGRSATHYERRKNSEAVCAICKKPLRGVPTNGVNKLSKTEKRPQRMFGGYLCHHCLERLIKSSLRGNS</sequence>
<gene>
    <name evidence="1" type="ORF">TQ35_0000620</name>
</gene>
<evidence type="ECO:0000313" key="1">
    <source>
        <dbReference type="EMBL" id="MEW9490711.1"/>
    </source>
</evidence>
<name>A0ACC6TLH1_9CREN</name>
<reference evidence="1" key="1">
    <citation type="submission" date="2024-07" db="EMBL/GenBank/DDBJ databases">
        <title>Metagenome and Metagenome-Assembled Genomes of Archaea from a hot spring from the geothermal field of Los Azufres, Mexico.</title>
        <authorList>
            <person name="Marin-Paredes R."/>
            <person name="Martinez-Romero E."/>
            <person name="Servin-Garciduenas L.E."/>
        </authorList>
    </citation>
    <scope>NUCLEOTIDE SEQUENCE</scope>
    <source>
        <strain evidence="1">AZ1-454</strain>
    </source>
</reference>
<organism evidence="1 2">
    <name type="scientific">Candidatus Aramenus sulfurataquae</name>
    <dbReference type="NCBI Taxonomy" id="1326980"/>
    <lineage>
        <taxon>Archaea</taxon>
        <taxon>Thermoproteota</taxon>
        <taxon>Thermoprotei</taxon>
        <taxon>Sulfolobales</taxon>
        <taxon>Sulfolobaceae</taxon>
        <taxon>Candidatus Aramenus</taxon>
    </lineage>
</organism>
<dbReference type="Proteomes" id="UP000053480">
    <property type="component" value="Unassembled WGS sequence"/>
</dbReference>
<protein>
    <submittedName>
        <fullName evidence="1">50S ribosomal protein L34e</fullName>
    </submittedName>
</protein>
<keyword evidence="1" id="KW-0687">Ribonucleoprotein</keyword>
<proteinExistence type="predicted"/>
<comment type="caution">
    <text evidence="1">The sequence shown here is derived from an EMBL/GenBank/DDBJ whole genome shotgun (WGS) entry which is preliminary data.</text>
</comment>
<evidence type="ECO:0000313" key="2">
    <source>
        <dbReference type="Proteomes" id="UP000053480"/>
    </source>
</evidence>
<dbReference type="EMBL" id="JZWS03000001">
    <property type="protein sequence ID" value="MEW9490711.1"/>
    <property type="molecule type" value="Genomic_DNA"/>
</dbReference>